<protein>
    <recommendedName>
        <fullName evidence="1">Competence protein CoiA-like N-terminal domain-containing protein</fullName>
    </recommendedName>
</protein>
<organism evidence="2 3">
    <name type="scientific">Acinetobacter lwoffii</name>
    <dbReference type="NCBI Taxonomy" id="28090"/>
    <lineage>
        <taxon>Bacteria</taxon>
        <taxon>Pseudomonadati</taxon>
        <taxon>Pseudomonadota</taxon>
        <taxon>Gammaproteobacteria</taxon>
        <taxon>Moraxellales</taxon>
        <taxon>Moraxellaceae</taxon>
        <taxon>Acinetobacter</taxon>
    </lineage>
</organism>
<dbReference type="Pfam" id="PF25164">
    <property type="entry name" value="CoiA_N"/>
    <property type="match status" value="1"/>
</dbReference>
<reference evidence="2" key="1">
    <citation type="submission" date="2018-10" db="EMBL/GenBank/DDBJ databases">
        <authorList>
            <person name="D'Souza A.W."/>
            <person name="Potter R.F."/>
            <person name="Wallace M."/>
            <person name="Shupe A."/>
            <person name="Patel S."/>
            <person name="Sun S."/>
            <person name="Gul D."/>
            <person name="Kwon J.H."/>
            <person name="Andleeb S."/>
            <person name="Burnham C.-A.D."/>
            <person name="Dantas G."/>
        </authorList>
    </citation>
    <scope>NUCLEOTIDE SEQUENCE</scope>
    <source>
        <strain evidence="2">AL_065</strain>
    </source>
</reference>
<dbReference type="EMBL" id="CP078045">
    <property type="protein sequence ID" value="QXR08562.1"/>
    <property type="molecule type" value="Genomic_DNA"/>
</dbReference>
<reference evidence="2" key="2">
    <citation type="journal article" date="2019" name="Nat. Commun.">
        <title>Spatiotemporal dynamics of multidrug resistant bacteria on intensive care unit surfaces.</title>
        <authorList>
            <person name="D'Souza A.W."/>
            <person name="Potter R.F."/>
            <person name="Wallace M."/>
            <person name="Shupe A."/>
            <person name="Patel S."/>
            <person name="Sun X."/>
            <person name="Gul D."/>
            <person name="Kwon J.H."/>
            <person name="Andleeb S."/>
            <person name="Burnham C.D."/>
            <person name="Dantas G."/>
        </authorList>
    </citation>
    <scope>NUCLEOTIDE SEQUENCE</scope>
    <source>
        <strain evidence="2">AL_065</strain>
    </source>
</reference>
<name>A0AAJ4TV49_ACILW</name>
<dbReference type="RefSeq" id="WP_129717435.1">
    <property type="nucleotide sequence ID" value="NZ_CP078045.1"/>
</dbReference>
<feature type="domain" description="Competence protein CoiA-like N-terminal" evidence="1">
    <location>
        <begin position="26"/>
        <end position="59"/>
    </location>
</feature>
<proteinExistence type="predicted"/>
<dbReference type="AlphaFoldDB" id="A0AAJ4TV49"/>
<reference evidence="2" key="3">
    <citation type="submission" date="2021-06" db="EMBL/GenBank/DDBJ databases">
        <authorList>
            <person name="Diorio-Toth L."/>
        </authorList>
    </citation>
    <scope>NUCLEOTIDE SEQUENCE</scope>
    <source>
        <strain evidence="2">AL_065</strain>
    </source>
</reference>
<sequence length="292" mass="33424">MTMYIALNENNKLVNIKQVERGLACQCTCFECGEAVIARKGEIKEHHFAHASNKVSCTINPESVLHKYAKEVIVESMGLMLPALPDSDSEAAWWTFEKLLPEFSLGLIRPDLIGYFDGEPILIEIAVTHFIDAEKLKRIEVFKSKCIEVDLSSLLRNDIAIPSTEAKQQILENLDNRKWIYPLPQEQSTQQQIASTSFKVTTTLPVTPELQNTSPNWQDYKFKVKVKGMHLNVRHFASGMISVNSAYNPAITAMLKEWKREGRGSYNPTYKSWNYWLPFSEQVLQRLKELNE</sequence>
<evidence type="ECO:0000313" key="2">
    <source>
        <dbReference type="EMBL" id="QXR08562.1"/>
    </source>
</evidence>
<evidence type="ECO:0000259" key="1">
    <source>
        <dbReference type="Pfam" id="PF25164"/>
    </source>
</evidence>
<dbReference type="Proteomes" id="UP000293391">
    <property type="component" value="Chromosome"/>
</dbReference>
<gene>
    <name evidence="2" type="ORF">EVX74_006295</name>
</gene>
<dbReference type="InterPro" id="IPR057253">
    <property type="entry name" value="CoiA-like_N"/>
</dbReference>
<evidence type="ECO:0000313" key="3">
    <source>
        <dbReference type="Proteomes" id="UP000293391"/>
    </source>
</evidence>
<accession>A0AAJ4TV49</accession>